<sequence length="118" mass="13006">MTALKPKNGLPAIHPGEFLREALDELGMTQASFAEAIGVSPMRVSHLLKGDRPVTAEMALRLGRALGQTPQYWLNLQATFDLKVAQLEMKDSLKAVRMLAVARVVNQPLLQRCLAQRS</sequence>
<name>A0A315FY27_9BURK</name>
<dbReference type="EMBL" id="NESP01000001">
    <property type="protein sequence ID" value="PUE58267.1"/>
    <property type="molecule type" value="Genomic_DNA"/>
</dbReference>
<reference evidence="3 4" key="1">
    <citation type="submission" date="2017-04" db="EMBL/GenBank/DDBJ databases">
        <title>Unexpected and diverse lifestyles within the genus Limnohabitans.</title>
        <authorList>
            <person name="Kasalicky V."/>
            <person name="Mehrshad M."/>
            <person name="Andrei S.-A."/>
            <person name="Salcher M."/>
            <person name="Kratochvilova H."/>
            <person name="Simek K."/>
            <person name="Ghai R."/>
        </authorList>
    </citation>
    <scope>NUCLEOTIDE SEQUENCE [LARGE SCALE GENOMIC DNA]</scope>
    <source>
        <strain evidence="3 4">MWH-C5</strain>
    </source>
</reference>
<evidence type="ECO:0000313" key="3">
    <source>
        <dbReference type="EMBL" id="PUE58267.1"/>
    </source>
</evidence>
<evidence type="ECO:0000256" key="1">
    <source>
        <dbReference type="ARBA" id="ARBA00023125"/>
    </source>
</evidence>
<dbReference type="PROSITE" id="PS50943">
    <property type="entry name" value="HTH_CROC1"/>
    <property type="match status" value="1"/>
</dbReference>
<dbReference type="InterPro" id="IPR010982">
    <property type="entry name" value="Lambda_DNA-bd_dom_sf"/>
</dbReference>
<evidence type="ECO:0000259" key="2">
    <source>
        <dbReference type="PROSITE" id="PS50943"/>
    </source>
</evidence>
<dbReference type="PANTHER" id="PTHR36924:SF1">
    <property type="entry name" value="ANTITOXIN HIGA-1"/>
    <property type="match status" value="1"/>
</dbReference>
<dbReference type="SMART" id="SM00530">
    <property type="entry name" value="HTH_XRE"/>
    <property type="match status" value="1"/>
</dbReference>
<gene>
    <name evidence="3" type="ORF">B9Z44_00790</name>
</gene>
<dbReference type="Proteomes" id="UP000251341">
    <property type="component" value="Unassembled WGS sequence"/>
</dbReference>
<feature type="domain" description="HTH cro/C1-type" evidence="2">
    <location>
        <begin position="19"/>
        <end position="73"/>
    </location>
</feature>
<organism evidence="3 4">
    <name type="scientific">Limnohabitans curvus</name>
    <dbReference type="NCBI Taxonomy" id="323423"/>
    <lineage>
        <taxon>Bacteria</taxon>
        <taxon>Pseudomonadati</taxon>
        <taxon>Pseudomonadota</taxon>
        <taxon>Betaproteobacteria</taxon>
        <taxon>Burkholderiales</taxon>
        <taxon>Comamonadaceae</taxon>
        <taxon>Limnohabitans</taxon>
    </lineage>
</organism>
<dbReference type="InterPro" id="IPR013430">
    <property type="entry name" value="Toxin_antidote_HigA"/>
</dbReference>
<comment type="caution">
    <text evidence="3">The sequence shown here is derived from an EMBL/GenBank/DDBJ whole genome shotgun (WGS) entry which is preliminary data.</text>
</comment>
<keyword evidence="1" id="KW-0238">DNA-binding</keyword>
<dbReference type="Pfam" id="PF01381">
    <property type="entry name" value="HTH_3"/>
    <property type="match status" value="1"/>
</dbReference>
<dbReference type="AlphaFoldDB" id="A0A315FY27"/>
<accession>A0A315FY27</accession>
<dbReference type="RefSeq" id="WP_108358796.1">
    <property type="nucleotide sequence ID" value="NZ_NESP01000001.1"/>
</dbReference>
<dbReference type="Gene3D" id="1.10.260.40">
    <property type="entry name" value="lambda repressor-like DNA-binding domains"/>
    <property type="match status" value="1"/>
</dbReference>
<dbReference type="GO" id="GO:0003677">
    <property type="term" value="F:DNA binding"/>
    <property type="evidence" value="ECO:0007669"/>
    <property type="project" value="UniProtKB-KW"/>
</dbReference>
<proteinExistence type="predicted"/>
<evidence type="ECO:0000313" key="4">
    <source>
        <dbReference type="Proteomes" id="UP000251341"/>
    </source>
</evidence>
<dbReference type="PANTHER" id="PTHR36924">
    <property type="entry name" value="ANTITOXIN HIGA-1"/>
    <property type="match status" value="1"/>
</dbReference>
<dbReference type="SUPFAM" id="SSF47413">
    <property type="entry name" value="lambda repressor-like DNA-binding domains"/>
    <property type="match status" value="1"/>
</dbReference>
<dbReference type="InterPro" id="IPR001387">
    <property type="entry name" value="Cro/C1-type_HTH"/>
</dbReference>
<protein>
    <submittedName>
        <fullName evidence="3">Addiction module antidote protein, HigA family</fullName>
    </submittedName>
</protein>
<keyword evidence="4" id="KW-1185">Reference proteome</keyword>
<dbReference type="CDD" id="cd00093">
    <property type="entry name" value="HTH_XRE"/>
    <property type="match status" value="1"/>
</dbReference>
<dbReference type="NCBIfam" id="TIGR02607">
    <property type="entry name" value="antidote_HigA"/>
    <property type="match status" value="1"/>
</dbReference>